<comment type="caution">
    <text evidence="9">The sequence shown here is derived from an EMBL/GenBank/DDBJ whole genome shotgun (WGS) entry which is preliminary data.</text>
</comment>
<dbReference type="CDD" id="cd06261">
    <property type="entry name" value="TM_PBP2"/>
    <property type="match status" value="1"/>
</dbReference>
<dbReference type="EMBL" id="JACNJN010000147">
    <property type="protein sequence ID" value="MBC8336204.1"/>
    <property type="molecule type" value="Genomic_DNA"/>
</dbReference>
<keyword evidence="6 7" id="KW-0472">Membrane</keyword>
<evidence type="ECO:0000256" key="6">
    <source>
        <dbReference type="ARBA" id="ARBA00023136"/>
    </source>
</evidence>
<dbReference type="GO" id="GO:0055085">
    <property type="term" value="P:transmembrane transport"/>
    <property type="evidence" value="ECO:0007669"/>
    <property type="project" value="InterPro"/>
</dbReference>
<dbReference type="SUPFAM" id="SSF161098">
    <property type="entry name" value="MetI-like"/>
    <property type="match status" value="1"/>
</dbReference>
<feature type="domain" description="ABC transmembrane type-1" evidence="8">
    <location>
        <begin position="67"/>
        <end position="281"/>
    </location>
</feature>
<gene>
    <name evidence="9" type="ORF">H8E29_13130</name>
</gene>
<feature type="transmembrane region" description="Helical" evidence="7">
    <location>
        <begin position="12"/>
        <end position="34"/>
    </location>
</feature>
<evidence type="ECO:0000313" key="9">
    <source>
        <dbReference type="EMBL" id="MBC8336204.1"/>
    </source>
</evidence>
<proteinExistence type="inferred from homology"/>
<evidence type="ECO:0000256" key="2">
    <source>
        <dbReference type="ARBA" id="ARBA00022448"/>
    </source>
</evidence>
<keyword evidence="5 7" id="KW-1133">Transmembrane helix</keyword>
<dbReference type="InterPro" id="IPR051393">
    <property type="entry name" value="ABC_transporter_permease"/>
</dbReference>
<dbReference type="PROSITE" id="PS50928">
    <property type="entry name" value="ABC_TM1"/>
    <property type="match status" value="1"/>
</dbReference>
<evidence type="ECO:0000259" key="8">
    <source>
        <dbReference type="PROSITE" id="PS50928"/>
    </source>
</evidence>
<dbReference type="InterPro" id="IPR035906">
    <property type="entry name" value="MetI-like_sf"/>
</dbReference>
<evidence type="ECO:0000256" key="5">
    <source>
        <dbReference type="ARBA" id="ARBA00022989"/>
    </source>
</evidence>
<feature type="transmembrane region" description="Helical" evidence="7">
    <location>
        <begin position="200"/>
        <end position="222"/>
    </location>
</feature>
<feature type="transmembrane region" description="Helical" evidence="7">
    <location>
        <begin position="104"/>
        <end position="124"/>
    </location>
</feature>
<dbReference type="AlphaFoldDB" id="A0A8J6NQ95"/>
<comment type="subcellular location">
    <subcellularLocation>
        <location evidence="1 7">Cell membrane</location>
        <topology evidence="1 7">Multi-pass membrane protein</topology>
    </subcellularLocation>
</comment>
<dbReference type="InterPro" id="IPR000515">
    <property type="entry name" value="MetI-like"/>
</dbReference>
<reference evidence="9 10" key="1">
    <citation type="submission" date="2020-08" db="EMBL/GenBank/DDBJ databases">
        <title>Bridging the membrane lipid divide: bacteria of the FCB group superphylum have the potential to synthesize archaeal ether lipids.</title>
        <authorList>
            <person name="Villanueva L."/>
            <person name="Von Meijenfeldt F.A.B."/>
            <person name="Westbye A.B."/>
            <person name="Yadav S."/>
            <person name="Hopmans E.C."/>
            <person name="Dutilh B.E."/>
            <person name="Sinninghe Damste J.S."/>
        </authorList>
    </citation>
    <scope>NUCLEOTIDE SEQUENCE [LARGE SCALE GENOMIC DNA]</scope>
    <source>
        <strain evidence="9">NIOZ-UU36</strain>
    </source>
</reference>
<dbReference type="PANTHER" id="PTHR30193">
    <property type="entry name" value="ABC TRANSPORTER PERMEASE PROTEIN"/>
    <property type="match status" value="1"/>
</dbReference>
<keyword evidence="2 7" id="KW-0813">Transport</keyword>
<sequence>MSRTKRDIIPYLFLVIPVLIYIIWVIAPMFYTFYLSLTNWNGLTDPEFIGFKNYTRLFNDKVFYISLINNLKWLGVFITVPVVLGLGLAMMLNTAIPGEKFFKMTFYMPMVLAMVVSGLIWGWMYHPKGGLINTVIVSAGLMVKGPGWLSDRDVVLWSIIIVAIWRQVGYVMVLYLAGLKSINPQLLEAATVDGANRWQVFWGIILPLLTPVTVIVLVISVIDSLRAFDLVSVMTRGGPANASSVLANFMYIESFNNYKMGYGAAIAVILFLISLSFIALYLWRVMQDEMEY</sequence>
<dbReference type="Gene3D" id="1.10.3720.10">
    <property type="entry name" value="MetI-like"/>
    <property type="match status" value="1"/>
</dbReference>
<accession>A0A8J6NQ95</accession>
<feature type="transmembrane region" description="Helical" evidence="7">
    <location>
        <begin position="154"/>
        <end position="179"/>
    </location>
</feature>
<name>A0A8J6NQ95_9CHLR</name>
<dbReference type="Pfam" id="PF00528">
    <property type="entry name" value="BPD_transp_1"/>
    <property type="match status" value="1"/>
</dbReference>
<evidence type="ECO:0000256" key="7">
    <source>
        <dbReference type="RuleBase" id="RU363032"/>
    </source>
</evidence>
<dbReference type="PANTHER" id="PTHR30193:SF42">
    <property type="entry name" value="ABC TRANSPORTER PERMEASE PROTEIN"/>
    <property type="match status" value="1"/>
</dbReference>
<dbReference type="Proteomes" id="UP000614469">
    <property type="component" value="Unassembled WGS sequence"/>
</dbReference>
<feature type="transmembrane region" description="Helical" evidence="7">
    <location>
        <begin position="73"/>
        <end position="92"/>
    </location>
</feature>
<dbReference type="GO" id="GO:0005886">
    <property type="term" value="C:plasma membrane"/>
    <property type="evidence" value="ECO:0007669"/>
    <property type="project" value="UniProtKB-SubCell"/>
</dbReference>
<evidence type="ECO:0000256" key="3">
    <source>
        <dbReference type="ARBA" id="ARBA00022475"/>
    </source>
</evidence>
<keyword evidence="3" id="KW-1003">Cell membrane</keyword>
<keyword evidence="4 7" id="KW-0812">Transmembrane</keyword>
<evidence type="ECO:0000256" key="4">
    <source>
        <dbReference type="ARBA" id="ARBA00022692"/>
    </source>
</evidence>
<feature type="transmembrane region" description="Helical" evidence="7">
    <location>
        <begin position="260"/>
        <end position="283"/>
    </location>
</feature>
<evidence type="ECO:0000256" key="1">
    <source>
        <dbReference type="ARBA" id="ARBA00004651"/>
    </source>
</evidence>
<comment type="similarity">
    <text evidence="7">Belongs to the binding-protein-dependent transport system permease family.</text>
</comment>
<evidence type="ECO:0000313" key="10">
    <source>
        <dbReference type="Proteomes" id="UP000614469"/>
    </source>
</evidence>
<organism evidence="9 10">
    <name type="scientific">Candidatus Desulfolinea nitratireducens</name>
    <dbReference type="NCBI Taxonomy" id="2841698"/>
    <lineage>
        <taxon>Bacteria</taxon>
        <taxon>Bacillati</taxon>
        <taxon>Chloroflexota</taxon>
        <taxon>Anaerolineae</taxon>
        <taxon>Anaerolineales</taxon>
        <taxon>Anaerolineales incertae sedis</taxon>
        <taxon>Candidatus Desulfolinea</taxon>
    </lineage>
</organism>
<protein>
    <submittedName>
        <fullName evidence="9">Sugar ABC transporter permease</fullName>
    </submittedName>
</protein>